<dbReference type="GO" id="GO:0019774">
    <property type="term" value="C:proteasome core complex, beta-subunit complex"/>
    <property type="evidence" value="ECO:0007669"/>
    <property type="project" value="EnsemblFungi"/>
</dbReference>
<dbReference type="Gene3D" id="3.60.20.10">
    <property type="entry name" value="Glutamine Phosphoribosylpyrophosphate, subunit 1, domain 1"/>
    <property type="match status" value="1"/>
</dbReference>
<keyword evidence="2" id="KW-1185">Reference proteome</keyword>
<dbReference type="SUPFAM" id="SSF56235">
    <property type="entry name" value="N-terminal nucleophile aminohydrolases (Ntn hydrolases)"/>
    <property type="match status" value="1"/>
</dbReference>
<dbReference type="Pfam" id="PF00227">
    <property type="entry name" value="Proteasome"/>
    <property type="match status" value="1"/>
</dbReference>
<dbReference type="HOGENOM" id="CLU_035750_10_0_1"/>
<dbReference type="PANTHER" id="PTHR32194:SF10">
    <property type="entry name" value="PROTEASOME SUBUNIT BETA TYPE-3"/>
    <property type="match status" value="1"/>
</dbReference>
<dbReference type="OrthoDB" id="204949at2759"/>
<dbReference type="GO" id="GO:0061133">
    <property type="term" value="F:endopeptidase activator activity"/>
    <property type="evidence" value="ECO:0007669"/>
    <property type="project" value="EnsemblFungi"/>
</dbReference>
<dbReference type="AlphaFoldDB" id="S7XIR1"/>
<dbReference type="FunCoup" id="S7XIR1">
    <property type="interactions" value="278"/>
</dbReference>
<accession>S7XIR1</accession>
<dbReference type="GO" id="GO:0010499">
    <property type="term" value="P:proteasomal ubiquitin-independent protein catabolic process"/>
    <property type="evidence" value="ECO:0007669"/>
    <property type="project" value="EnsemblFungi"/>
</dbReference>
<dbReference type="PANTHER" id="PTHR32194">
    <property type="entry name" value="METALLOPROTEASE TLDD"/>
    <property type="match status" value="1"/>
</dbReference>
<name>S7XIR1_SPRLO</name>
<dbReference type="Proteomes" id="UP000014978">
    <property type="component" value="Unassembled WGS sequence"/>
</dbReference>
<dbReference type="InterPro" id="IPR001353">
    <property type="entry name" value="Proteasome_sua/b"/>
</dbReference>
<dbReference type="InterPro" id="IPR029055">
    <property type="entry name" value="Ntn_hydrolases_N"/>
</dbReference>
<dbReference type="STRING" id="1358809.S7XIR1"/>
<dbReference type="VEuPathDB" id="MicrosporidiaDB:SLOPH_7"/>
<dbReference type="GO" id="GO:0043161">
    <property type="term" value="P:proteasome-mediated ubiquitin-dependent protein catabolic process"/>
    <property type="evidence" value="ECO:0007669"/>
    <property type="project" value="EnsemblFungi"/>
</dbReference>
<evidence type="ECO:0000313" key="1">
    <source>
        <dbReference type="EMBL" id="EPR78924.1"/>
    </source>
</evidence>
<dbReference type="InterPro" id="IPR023333">
    <property type="entry name" value="Proteasome_suB-type"/>
</dbReference>
<dbReference type="InParanoid" id="S7XIR1"/>
<keyword evidence="1" id="KW-0647">Proteasome</keyword>
<organism evidence="1 2">
    <name type="scientific">Spraguea lophii (strain 42_110)</name>
    <name type="common">Microsporidian parasite</name>
    <dbReference type="NCBI Taxonomy" id="1358809"/>
    <lineage>
        <taxon>Eukaryota</taxon>
        <taxon>Fungi</taxon>
        <taxon>Fungi incertae sedis</taxon>
        <taxon>Microsporidia</taxon>
        <taxon>Spragueidae</taxon>
        <taxon>Spraguea</taxon>
    </lineage>
</organism>
<protein>
    <submittedName>
        <fullName evidence="1">20S proteasome component beta 3</fullName>
    </submittedName>
</protein>
<gene>
    <name evidence="1" type="ORF">SLOPH_7</name>
</gene>
<evidence type="ECO:0000313" key="2">
    <source>
        <dbReference type="Proteomes" id="UP000014978"/>
    </source>
</evidence>
<sequence length="202" mass="22542">MSILTHYGGSVLAMCGKSSVVLISDKRLGNGNITVGSINRITTLNNNTMLGQAGFIPDNQRIVNILKKNINLYNLNEGRNMQEEVVDMLSYILYEKRFTPYYTQPVIAGRNKENKYYVASMDCVGCIDSSNSFMAAGTASNNLMGLAENLYREDMDEEDLVVTAVQVFINAVDRDCLSGSGIDCYIMNNHGIERKYIQCRMD</sequence>
<dbReference type="EMBL" id="ATCN01000479">
    <property type="protein sequence ID" value="EPR78924.1"/>
    <property type="molecule type" value="Genomic_DNA"/>
</dbReference>
<comment type="caution">
    <text evidence="1">The sequence shown here is derived from an EMBL/GenBank/DDBJ whole genome shotgun (WGS) entry which is preliminary data.</text>
</comment>
<reference evidence="2" key="1">
    <citation type="journal article" date="2013" name="PLoS Genet.">
        <title>The genome of Spraguea lophii and the basis of host-microsporidian interactions.</title>
        <authorList>
            <person name="Campbell S.E."/>
            <person name="Williams T.A."/>
            <person name="Yousuf A."/>
            <person name="Soanes D.M."/>
            <person name="Paszkiewicz K.H."/>
            <person name="Williams B.A.P."/>
        </authorList>
    </citation>
    <scope>NUCLEOTIDE SEQUENCE [LARGE SCALE GENOMIC DNA]</scope>
    <source>
        <strain evidence="2">42_110</strain>
    </source>
</reference>
<dbReference type="OMA" id="CSEQLYG"/>
<dbReference type="GO" id="GO:0005737">
    <property type="term" value="C:cytoplasm"/>
    <property type="evidence" value="ECO:0007669"/>
    <property type="project" value="TreeGrafter"/>
</dbReference>
<proteinExistence type="predicted"/>